<keyword evidence="2" id="KW-1133">Transmembrane helix</keyword>
<sequence length="874" mass="103243">MKIRNINNYLKIIKLLSIILSLPIKVYGNENKTIHILTKVPDIPLTLGEAWQYEYESKINTYFSEMKKNNSNLQDYNLSFLFYNYVTSSAYSNGAFLLYSIDIMEGWVNGDYDLMIFDDRFLFSEMSFMESDWVEYYLNCRKPSIELLTDITDYVKDKDLSYHDPKILSNGKYDDRIYGLPYEIDFNLLYYSDENLKAKEIAETLPNNTWDDVLQKMDLLEDSLQIALGDDMALLDFFAEYTNTYYNTTKEYDPKYYKLFYNETGEDLFISFRHFLSTITGVNEKRVEKLVDKEKIYNYLFQIIGNSVFLSLDDAYSDFMKNKSIFYRGKASNYPIFRLNNNNNNTINNNTIDNNTIDNNDNDDNTINNNDNDDNTIDDNDNDDNIIDNNDNNNNTINNNDNDDNTIDNNDNDDNYSDIKMVLPPKGITSITGKYLVVNKNSIKDKKILAEIAYLLTSKEMQIFKGNHFGSIPTFDIKDKKNKDLDISSYCQSHTNICTIIEKMKPFYLKEMYVSKLSSPLYEIFAVLPSLMRKYYLFQDDLNYIQFLFQNIHELITEQLGIYKVIGYIITSVLSIIIFVMIYFVYYYRDNPYLRVISPKFINLIVLGCNMNMIKILQYLPPYTTFKAKFFFMYNTLCIGLIYIPMLAVTYRIYMIYETKSFNTGFLSDRALFIIIFVFICIPLIYNLFVCIFVEFFYMPFGSLKSPRFPEVLYENYELLKGIYDGYFYIIFILLNFMIITTSKFTKKFGDICFIYIIFVLNILDYLSKILLEKFHHQNYKKYFLFIILMNSFITFLCVYILVGSRIIFIRFYYGKYNCFKEVFSSKNITEFIPLKRNKKKLLFLMENAEIKKNNASNSFEGEETINSVSVPFN</sequence>
<dbReference type="SUPFAM" id="SSF53850">
    <property type="entry name" value="Periplasmic binding protein-like II"/>
    <property type="match status" value="1"/>
</dbReference>
<feature type="transmembrane region" description="Helical" evidence="2">
    <location>
        <begin position="601"/>
        <end position="620"/>
    </location>
</feature>
<protein>
    <recommendedName>
        <fullName evidence="6">Periplasmic binding protein-like II</fullName>
    </recommendedName>
</protein>
<dbReference type="AlphaFoldDB" id="A0A1Y2AN82"/>
<feature type="compositionally biased region" description="Acidic residues" evidence="1">
    <location>
        <begin position="371"/>
        <end position="386"/>
    </location>
</feature>
<name>A0A1Y2AN82_9FUNG</name>
<accession>A0A1Y2AN82</accession>
<feature type="compositionally biased region" description="Low complexity" evidence="1">
    <location>
        <begin position="358"/>
        <end position="370"/>
    </location>
</feature>
<keyword evidence="5" id="KW-1185">Reference proteome</keyword>
<evidence type="ECO:0000256" key="2">
    <source>
        <dbReference type="SAM" id="Phobius"/>
    </source>
</evidence>
<feature type="chain" id="PRO_5013141526" description="Periplasmic binding protein-like II" evidence="3">
    <location>
        <begin position="29"/>
        <end position="874"/>
    </location>
</feature>
<organism evidence="4 5">
    <name type="scientific">Neocallimastix californiae</name>
    <dbReference type="NCBI Taxonomy" id="1754190"/>
    <lineage>
        <taxon>Eukaryota</taxon>
        <taxon>Fungi</taxon>
        <taxon>Fungi incertae sedis</taxon>
        <taxon>Chytridiomycota</taxon>
        <taxon>Chytridiomycota incertae sedis</taxon>
        <taxon>Neocallimastigomycetes</taxon>
        <taxon>Neocallimastigales</taxon>
        <taxon>Neocallimastigaceae</taxon>
        <taxon>Neocallimastix</taxon>
    </lineage>
</organism>
<reference evidence="4 5" key="1">
    <citation type="submission" date="2016-08" db="EMBL/GenBank/DDBJ databases">
        <title>A Parts List for Fungal Cellulosomes Revealed by Comparative Genomics.</title>
        <authorList>
            <consortium name="DOE Joint Genome Institute"/>
            <person name="Haitjema C.H."/>
            <person name="Gilmore S.P."/>
            <person name="Henske J.K."/>
            <person name="Solomon K.V."/>
            <person name="De Groot R."/>
            <person name="Kuo A."/>
            <person name="Mondo S.J."/>
            <person name="Salamov A.A."/>
            <person name="Labutti K."/>
            <person name="Zhao Z."/>
            <person name="Chiniquy J."/>
            <person name="Barry K."/>
            <person name="Brewer H.M."/>
            <person name="Purvine S.O."/>
            <person name="Wright A.T."/>
            <person name="Boxma B."/>
            <person name="Van Alen T."/>
            <person name="Hackstein J.H."/>
            <person name="Baker S.E."/>
            <person name="Grigoriev I.V."/>
            <person name="O'Malley M.A."/>
        </authorList>
    </citation>
    <scope>NUCLEOTIDE SEQUENCE [LARGE SCALE GENOMIC DNA]</scope>
    <source>
        <strain evidence="4 5">G1</strain>
    </source>
</reference>
<feature type="transmembrane region" description="Helical" evidence="2">
    <location>
        <begin position="565"/>
        <end position="589"/>
    </location>
</feature>
<keyword evidence="2" id="KW-0472">Membrane</keyword>
<keyword evidence="2" id="KW-0812">Transmembrane</keyword>
<feature type="transmembrane region" description="Helical" evidence="2">
    <location>
        <begin position="632"/>
        <end position="651"/>
    </location>
</feature>
<dbReference type="Proteomes" id="UP000193920">
    <property type="component" value="Unassembled WGS sequence"/>
</dbReference>
<feature type="transmembrane region" description="Helical" evidence="2">
    <location>
        <begin position="752"/>
        <end position="771"/>
    </location>
</feature>
<dbReference type="STRING" id="1754190.A0A1Y2AN82"/>
<evidence type="ECO:0000313" key="5">
    <source>
        <dbReference type="Proteomes" id="UP000193920"/>
    </source>
</evidence>
<feature type="transmembrane region" description="Helical" evidence="2">
    <location>
        <begin position="719"/>
        <end position="740"/>
    </location>
</feature>
<evidence type="ECO:0000256" key="1">
    <source>
        <dbReference type="SAM" id="MobiDB-lite"/>
    </source>
</evidence>
<keyword evidence="3" id="KW-0732">Signal</keyword>
<feature type="compositionally biased region" description="Low complexity" evidence="1">
    <location>
        <begin position="387"/>
        <end position="400"/>
    </location>
</feature>
<dbReference type="Gene3D" id="3.40.190.10">
    <property type="entry name" value="Periplasmic binding protein-like II"/>
    <property type="match status" value="1"/>
</dbReference>
<feature type="transmembrane region" description="Helical" evidence="2">
    <location>
        <begin position="672"/>
        <end position="699"/>
    </location>
</feature>
<evidence type="ECO:0000313" key="4">
    <source>
        <dbReference type="EMBL" id="ORY24033.1"/>
    </source>
</evidence>
<comment type="caution">
    <text evidence="4">The sequence shown here is derived from an EMBL/GenBank/DDBJ whole genome shotgun (WGS) entry which is preliminary data.</text>
</comment>
<feature type="transmembrane region" description="Helical" evidence="2">
    <location>
        <begin position="783"/>
        <end position="803"/>
    </location>
</feature>
<proteinExistence type="predicted"/>
<feature type="compositionally biased region" description="Acidic residues" evidence="1">
    <location>
        <begin position="401"/>
        <end position="412"/>
    </location>
</feature>
<feature type="region of interest" description="Disordered" evidence="1">
    <location>
        <begin position="358"/>
        <end position="412"/>
    </location>
</feature>
<evidence type="ECO:0000256" key="3">
    <source>
        <dbReference type="SAM" id="SignalP"/>
    </source>
</evidence>
<dbReference type="EMBL" id="MCOG01000227">
    <property type="protein sequence ID" value="ORY24033.1"/>
    <property type="molecule type" value="Genomic_DNA"/>
</dbReference>
<feature type="signal peptide" evidence="3">
    <location>
        <begin position="1"/>
        <end position="28"/>
    </location>
</feature>
<evidence type="ECO:0008006" key="6">
    <source>
        <dbReference type="Google" id="ProtNLM"/>
    </source>
</evidence>
<gene>
    <name evidence="4" type="ORF">LY90DRAFT_118124</name>
</gene>